<comment type="function">
    <text evidence="5">Effector that suppresses plant defense responses during pathogen infection.</text>
</comment>
<sequence length="127" mass="14015">MRVTYILAAIIVATLHASGTAIPAATNPKATTISNGVALSTVDGVQRDGGRILRVEKDAVKDDGIEEERFIKKLSSYVKRWIPGTDARAMKKFRDEAVRRQRKRNQAKAPADRMREDIIHAGGTPNF</sequence>
<reference evidence="8" key="1">
    <citation type="journal article" date="2009" name="Nature">
        <title>Genome sequence and analysis of the Irish potato famine pathogen Phytophthora infestans.</title>
        <authorList>
            <consortium name="The Broad Institute Genome Sequencing Platform"/>
            <person name="Haas B.J."/>
            <person name="Kamoun S."/>
            <person name="Zody M.C."/>
            <person name="Jiang R.H."/>
            <person name="Handsaker R.E."/>
            <person name="Cano L.M."/>
            <person name="Grabherr M."/>
            <person name="Kodira C.D."/>
            <person name="Raffaele S."/>
            <person name="Torto-Alalibo T."/>
            <person name="Bozkurt T.O."/>
            <person name="Ah-Fong A.M."/>
            <person name="Alvarado L."/>
            <person name="Anderson V.L."/>
            <person name="Armstrong M.R."/>
            <person name="Avrova A."/>
            <person name="Baxter L."/>
            <person name="Beynon J."/>
            <person name="Boevink P.C."/>
            <person name="Bollmann S.R."/>
            <person name="Bos J.I."/>
            <person name="Bulone V."/>
            <person name="Cai G."/>
            <person name="Cakir C."/>
            <person name="Carrington J.C."/>
            <person name="Chawner M."/>
            <person name="Conti L."/>
            <person name="Costanzo S."/>
            <person name="Ewan R."/>
            <person name="Fahlgren N."/>
            <person name="Fischbach M.A."/>
            <person name="Fugelstad J."/>
            <person name="Gilroy E.M."/>
            <person name="Gnerre S."/>
            <person name="Green P.J."/>
            <person name="Grenville-Briggs L.J."/>
            <person name="Griffith J."/>
            <person name="Grunwald N.J."/>
            <person name="Horn K."/>
            <person name="Horner N.R."/>
            <person name="Hu C.H."/>
            <person name="Huitema E."/>
            <person name="Jeong D.H."/>
            <person name="Jones A.M."/>
            <person name="Jones J.D."/>
            <person name="Jones R.W."/>
            <person name="Karlsson E.K."/>
            <person name="Kunjeti S.G."/>
            <person name="Lamour K."/>
            <person name="Liu Z."/>
            <person name="Ma L."/>
            <person name="Maclean D."/>
            <person name="Chibucos M.C."/>
            <person name="McDonald H."/>
            <person name="McWalters J."/>
            <person name="Meijer H.J."/>
            <person name="Morgan W."/>
            <person name="Morris P.F."/>
            <person name="Munro C.A."/>
            <person name="O'Neill K."/>
            <person name="Ospina-Giraldo M."/>
            <person name="Pinzon A."/>
            <person name="Pritchard L."/>
            <person name="Ramsahoye B."/>
            <person name="Ren Q."/>
            <person name="Restrepo S."/>
            <person name="Roy S."/>
            <person name="Sadanandom A."/>
            <person name="Savidor A."/>
            <person name="Schornack S."/>
            <person name="Schwartz D.C."/>
            <person name="Schumann U.D."/>
            <person name="Schwessinger B."/>
            <person name="Seyer L."/>
            <person name="Sharpe T."/>
            <person name="Silvar C."/>
            <person name="Song J."/>
            <person name="Studholme D.J."/>
            <person name="Sykes S."/>
            <person name="Thines M."/>
            <person name="van de Vondervoort P.J."/>
            <person name="Phuntumart V."/>
            <person name="Wawra S."/>
            <person name="Weide R."/>
            <person name="Win J."/>
            <person name="Young C."/>
            <person name="Zhou S."/>
            <person name="Fry W."/>
            <person name="Meyers B.C."/>
            <person name="van West P."/>
            <person name="Ristaino J."/>
            <person name="Govers F."/>
            <person name="Birch P.R."/>
            <person name="Whisson S.C."/>
            <person name="Judelson H.S."/>
            <person name="Nusbaum C."/>
        </authorList>
    </citation>
    <scope>NUCLEOTIDE SEQUENCE [LARGE SCALE GENOMIC DNA]</scope>
    <source>
        <strain evidence="8">T30-4</strain>
    </source>
</reference>
<proteinExistence type="inferred from homology"/>
<dbReference type="OrthoDB" id="128000at2759"/>
<feature type="region of interest" description="Disordered" evidence="6">
    <location>
        <begin position="97"/>
        <end position="127"/>
    </location>
</feature>
<comment type="domain">
    <text evidence="5">The RxLR-dEER motif acts to carry the protein into the host cell cytoplasm through binding to cell surface phosphatidylinositol-3-phosphate.</text>
</comment>
<gene>
    <name evidence="7" type="ORF">PITG_15255</name>
</gene>
<accession>D0NQ96</accession>
<dbReference type="InParanoid" id="D0NQ96"/>
<dbReference type="EMBL" id="DS028152">
    <property type="protein sequence ID" value="EEY62828.1"/>
    <property type="molecule type" value="Genomic_DNA"/>
</dbReference>
<keyword evidence="4 5" id="KW-0732">Signal</keyword>
<evidence type="ECO:0000256" key="1">
    <source>
        <dbReference type="ARBA" id="ARBA00004613"/>
    </source>
</evidence>
<comment type="similarity">
    <text evidence="2 5">Belongs to the RxLR effector family.</text>
</comment>
<evidence type="ECO:0000256" key="4">
    <source>
        <dbReference type="ARBA" id="ARBA00022729"/>
    </source>
</evidence>
<dbReference type="KEGG" id="pif:PITG_15255"/>
<comment type="subcellular location">
    <subcellularLocation>
        <location evidence="1 5">Secreted</location>
    </subcellularLocation>
</comment>
<evidence type="ECO:0000256" key="5">
    <source>
        <dbReference type="RuleBase" id="RU367124"/>
    </source>
</evidence>
<dbReference type="eggNOG" id="ENOG502R83E">
    <property type="taxonomic scope" value="Eukaryota"/>
</dbReference>
<keyword evidence="3 5" id="KW-0964">Secreted</keyword>
<evidence type="ECO:0000256" key="3">
    <source>
        <dbReference type="ARBA" id="ARBA00022525"/>
    </source>
</evidence>
<dbReference type="GeneID" id="9479070"/>
<dbReference type="GO" id="GO:0005576">
    <property type="term" value="C:extracellular region"/>
    <property type="evidence" value="ECO:0007669"/>
    <property type="project" value="UniProtKB-SubCell"/>
</dbReference>
<keyword evidence="8" id="KW-1185">Reference proteome</keyword>
<dbReference type="InterPro" id="IPR031825">
    <property type="entry name" value="RXLR"/>
</dbReference>
<dbReference type="OMA" id="MPGTHEN"/>
<dbReference type="Proteomes" id="UP000006643">
    <property type="component" value="Unassembled WGS sequence"/>
</dbReference>
<evidence type="ECO:0000313" key="8">
    <source>
        <dbReference type="Proteomes" id="UP000006643"/>
    </source>
</evidence>
<feature type="signal peptide" evidence="5">
    <location>
        <begin position="1"/>
        <end position="19"/>
    </location>
</feature>
<feature type="compositionally biased region" description="Basic and acidic residues" evidence="6">
    <location>
        <begin position="110"/>
        <end position="119"/>
    </location>
</feature>
<dbReference type="AlphaFoldDB" id="D0NQ96"/>
<evidence type="ECO:0000313" key="7">
    <source>
        <dbReference type="EMBL" id="EEY62828.1"/>
    </source>
</evidence>
<evidence type="ECO:0000256" key="2">
    <source>
        <dbReference type="ARBA" id="ARBA00010400"/>
    </source>
</evidence>
<protein>
    <recommendedName>
        <fullName evidence="5">RxLR effector protein</fullName>
    </recommendedName>
</protein>
<organism evidence="7 8">
    <name type="scientific">Phytophthora infestans (strain T30-4)</name>
    <name type="common">Potato late blight agent</name>
    <dbReference type="NCBI Taxonomy" id="403677"/>
    <lineage>
        <taxon>Eukaryota</taxon>
        <taxon>Sar</taxon>
        <taxon>Stramenopiles</taxon>
        <taxon>Oomycota</taxon>
        <taxon>Peronosporomycetes</taxon>
        <taxon>Peronosporales</taxon>
        <taxon>Peronosporaceae</taxon>
        <taxon>Phytophthora</taxon>
    </lineage>
</organism>
<feature type="chain" id="PRO_5028519276" description="RxLR effector protein" evidence="5">
    <location>
        <begin position="20"/>
        <end position="127"/>
    </location>
</feature>
<dbReference type="VEuPathDB" id="FungiDB:PITG_15255"/>
<evidence type="ECO:0000256" key="6">
    <source>
        <dbReference type="SAM" id="MobiDB-lite"/>
    </source>
</evidence>
<dbReference type="RefSeq" id="XP_002898703.1">
    <property type="nucleotide sequence ID" value="XM_002898657.1"/>
</dbReference>
<dbReference type="HOGENOM" id="CLU_138234_2_0_1"/>
<name>D0NQ96_PHYIT</name>
<dbReference type="Pfam" id="PF16810">
    <property type="entry name" value="RXLR"/>
    <property type="match status" value="1"/>
</dbReference>